<name>A0A1M4ZEN4_9HYPH</name>
<accession>A0A1M4ZEN4</accession>
<dbReference type="Pfam" id="PF13521">
    <property type="entry name" value="AAA_28"/>
    <property type="match status" value="1"/>
</dbReference>
<dbReference type="Proteomes" id="UP000184485">
    <property type="component" value="Unassembled WGS sequence"/>
</dbReference>
<reference evidence="2 3" key="1">
    <citation type="submission" date="2016-11" db="EMBL/GenBank/DDBJ databases">
        <authorList>
            <person name="Jaros S."/>
            <person name="Januszkiewicz K."/>
            <person name="Wedrychowicz H."/>
        </authorList>
    </citation>
    <scope>NUCLEOTIDE SEQUENCE [LARGE SCALE GENOMIC DNA]</scope>
    <source>
        <strain evidence="2 3">DSM 19436</strain>
    </source>
</reference>
<gene>
    <name evidence="2" type="ORF">SAMN02745157_1798</name>
</gene>
<dbReference type="InterPro" id="IPR038727">
    <property type="entry name" value="NadR/Ttd14_AAA_dom"/>
</dbReference>
<feature type="domain" description="NadR/Ttd14 AAA" evidence="1">
    <location>
        <begin position="19"/>
        <end position="182"/>
    </location>
</feature>
<evidence type="ECO:0000313" key="3">
    <source>
        <dbReference type="Proteomes" id="UP000184485"/>
    </source>
</evidence>
<keyword evidence="3" id="KW-1185">Reference proteome</keyword>
<sequence>MFDYDDDFASLSELRERFVMISGCSGGGKSTLLEALALHGFAVQREPGRQIVREQLFIGGDALPWADAGGFLRLVLSRAMHQLAKAAASGRLTLFDRGLVDAYAGFRRAGAAVPAWAATAVAQLRYADTVFMAPPWPEIFVQDADRRHDFDAAEAEYHDLWAAYESLGYLLVELPRSDVESRVSFVVDRLGAP</sequence>
<evidence type="ECO:0000313" key="2">
    <source>
        <dbReference type="EMBL" id="SHF16514.1"/>
    </source>
</evidence>
<protein>
    <submittedName>
        <fullName evidence="2">Predicted ATPase</fullName>
    </submittedName>
</protein>
<evidence type="ECO:0000259" key="1">
    <source>
        <dbReference type="Pfam" id="PF13521"/>
    </source>
</evidence>
<proteinExistence type="predicted"/>
<dbReference type="EMBL" id="FQUP01000001">
    <property type="protein sequence ID" value="SHF16514.1"/>
    <property type="molecule type" value="Genomic_DNA"/>
</dbReference>
<organism evidence="2 3">
    <name type="scientific">Kaistia soli DSM 19436</name>
    <dbReference type="NCBI Taxonomy" id="1122133"/>
    <lineage>
        <taxon>Bacteria</taxon>
        <taxon>Pseudomonadati</taxon>
        <taxon>Pseudomonadota</taxon>
        <taxon>Alphaproteobacteria</taxon>
        <taxon>Hyphomicrobiales</taxon>
        <taxon>Kaistiaceae</taxon>
        <taxon>Kaistia</taxon>
    </lineage>
</organism>
<dbReference type="InterPro" id="IPR027417">
    <property type="entry name" value="P-loop_NTPase"/>
</dbReference>
<dbReference type="SUPFAM" id="SSF52540">
    <property type="entry name" value="P-loop containing nucleoside triphosphate hydrolases"/>
    <property type="match status" value="1"/>
</dbReference>
<dbReference type="Gene3D" id="3.40.50.300">
    <property type="entry name" value="P-loop containing nucleotide triphosphate hydrolases"/>
    <property type="match status" value="1"/>
</dbReference>
<dbReference type="AlphaFoldDB" id="A0A1M4ZEN4"/>
<dbReference type="RefSeq" id="WP_073052305.1">
    <property type="nucleotide sequence ID" value="NZ_FQUP01000001.1"/>
</dbReference>
<dbReference type="STRING" id="1122133.SAMN02745157_1798"/>